<dbReference type="PANTHER" id="PTHR45138">
    <property type="entry name" value="REGULATORY COMPONENTS OF SENSORY TRANSDUCTION SYSTEM"/>
    <property type="match status" value="1"/>
</dbReference>
<evidence type="ECO:0000256" key="1">
    <source>
        <dbReference type="ARBA" id="ARBA00001946"/>
    </source>
</evidence>
<dbReference type="Gene3D" id="3.30.70.270">
    <property type="match status" value="1"/>
</dbReference>
<dbReference type="InterPro" id="IPR000160">
    <property type="entry name" value="GGDEF_dom"/>
</dbReference>
<name>A0A1T2L7K4_9GAMM</name>
<evidence type="ECO:0000259" key="4">
    <source>
        <dbReference type="PROSITE" id="PS50887"/>
    </source>
</evidence>
<sequence>MGKVEQHKDEPVLLPNFIETLLKGYYDDSFVSVLYLQAINWHRSGVDATLSIAASSRLRMLFHNVGNNQSNALAGVMCKLVDLSQAVFAVVYHIADTLDHLRASADSEITRIRALTDSMSSAQPSPLGQAYIDHLSWKLHAYSLALGEREGVDELPLDSSDCHLGQWLAAGGFELIDPELRSGFVAAHDRLHEIAKQLLAFSVQQRPEQMIDHLLNIESASKEVTTVLALHLEREMRDLVTIDNLTRVGNRRGFDQGLSQKMEESARTGVGFGLIFIDIDYFKSINDRYGHTVGDEALQGAVERIKSALRSTDSEYRWGGEEFTVLVGTDSSRGVTQVAERIHAAVGDTPLLTSAGHISITLSLGCTYYAPHTTLSADELVIQADTAMLLAKEQGRNRIICHAEDGAD</sequence>
<dbReference type="InterPro" id="IPR043128">
    <property type="entry name" value="Rev_trsase/Diguanyl_cyclase"/>
</dbReference>
<evidence type="ECO:0000313" key="5">
    <source>
        <dbReference type="EMBL" id="OOZ41032.1"/>
    </source>
</evidence>
<keyword evidence="6" id="KW-1185">Reference proteome</keyword>
<dbReference type="GO" id="GO:0052621">
    <property type="term" value="F:diguanylate cyclase activity"/>
    <property type="evidence" value="ECO:0007669"/>
    <property type="project" value="UniProtKB-EC"/>
</dbReference>
<protein>
    <recommendedName>
        <fullName evidence="2">diguanylate cyclase</fullName>
        <ecNumber evidence="2">2.7.7.65</ecNumber>
    </recommendedName>
</protein>
<dbReference type="CDD" id="cd01949">
    <property type="entry name" value="GGDEF"/>
    <property type="match status" value="1"/>
</dbReference>
<evidence type="ECO:0000256" key="3">
    <source>
        <dbReference type="ARBA" id="ARBA00034247"/>
    </source>
</evidence>
<dbReference type="NCBIfam" id="TIGR00254">
    <property type="entry name" value="GGDEF"/>
    <property type="match status" value="1"/>
</dbReference>
<dbReference type="PROSITE" id="PS50887">
    <property type="entry name" value="GGDEF"/>
    <property type="match status" value="1"/>
</dbReference>
<evidence type="ECO:0000256" key="2">
    <source>
        <dbReference type="ARBA" id="ARBA00012528"/>
    </source>
</evidence>
<dbReference type="EMBL" id="MPRL01000015">
    <property type="protein sequence ID" value="OOZ41032.1"/>
    <property type="molecule type" value="Genomic_DNA"/>
</dbReference>
<proteinExistence type="predicted"/>
<reference evidence="5 6" key="1">
    <citation type="submission" date="2016-11" db="EMBL/GenBank/DDBJ databases">
        <title>Mixed transmission modes and dynamic genome evolution in an obligate animal-bacterial symbiosis.</title>
        <authorList>
            <person name="Russell S.L."/>
            <person name="Corbett-Detig R.B."/>
            <person name="Cavanaugh C.M."/>
        </authorList>
    </citation>
    <scope>NUCLEOTIDE SEQUENCE [LARGE SCALE GENOMIC DNA]</scope>
    <source>
        <strain evidence="5">Sveles-Q1</strain>
    </source>
</reference>
<dbReference type="AlphaFoldDB" id="A0A1T2L7K4"/>
<dbReference type="FunFam" id="3.30.70.270:FF:000001">
    <property type="entry name" value="Diguanylate cyclase domain protein"/>
    <property type="match status" value="1"/>
</dbReference>
<evidence type="ECO:0000313" key="6">
    <source>
        <dbReference type="Proteomes" id="UP000191110"/>
    </source>
</evidence>
<comment type="caution">
    <text evidence="5">The sequence shown here is derived from an EMBL/GenBank/DDBJ whole genome shotgun (WGS) entry which is preliminary data.</text>
</comment>
<dbReference type="Pfam" id="PF00990">
    <property type="entry name" value="GGDEF"/>
    <property type="match status" value="1"/>
</dbReference>
<feature type="domain" description="GGDEF" evidence="4">
    <location>
        <begin position="270"/>
        <end position="404"/>
    </location>
</feature>
<comment type="catalytic activity">
    <reaction evidence="3">
        <text>2 GTP = 3',3'-c-di-GMP + 2 diphosphate</text>
        <dbReference type="Rhea" id="RHEA:24898"/>
        <dbReference type="ChEBI" id="CHEBI:33019"/>
        <dbReference type="ChEBI" id="CHEBI:37565"/>
        <dbReference type="ChEBI" id="CHEBI:58805"/>
        <dbReference type="EC" id="2.7.7.65"/>
    </reaction>
</comment>
<dbReference type="InterPro" id="IPR029787">
    <property type="entry name" value="Nucleotide_cyclase"/>
</dbReference>
<dbReference type="InterPro" id="IPR050469">
    <property type="entry name" value="Diguanylate_Cyclase"/>
</dbReference>
<dbReference type="SMART" id="SM00267">
    <property type="entry name" value="GGDEF"/>
    <property type="match status" value="1"/>
</dbReference>
<organism evidence="5 6">
    <name type="scientific">Solemya pervernicosa gill symbiont</name>
    <dbReference type="NCBI Taxonomy" id="642797"/>
    <lineage>
        <taxon>Bacteria</taxon>
        <taxon>Pseudomonadati</taxon>
        <taxon>Pseudomonadota</taxon>
        <taxon>Gammaproteobacteria</taxon>
        <taxon>sulfur-oxidizing symbionts</taxon>
    </lineage>
</organism>
<dbReference type="EC" id="2.7.7.65" evidence="2"/>
<gene>
    <name evidence="5" type="ORF">BOW53_05800</name>
</gene>
<dbReference type="PANTHER" id="PTHR45138:SF9">
    <property type="entry name" value="DIGUANYLATE CYCLASE DGCM-RELATED"/>
    <property type="match status" value="1"/>
</dbReference>
<dbReference type="Gene3D" id="1.20.120.30">
    <property type="entry name" value="Aspartate receptor, ligand-binding domain"/>
    <property type="match status" value="1"/>
</dbReference>
<comment type="cofactor">
    <cofactor evidence="1">
        <name>Mg(2+)</name>
        <dbReference type="ChEBI" id="CHEBI:18420"/>
    </cofactor>
</comment>
<dbReference type="SUPFAM" id="SSF55073">
    <property type="entry name" value="Nucleotide cyclase"/>
    <property type="match status" value="1"/>
</dbReference>
<dbReference type="Proteomes" id="UP000191110">
    <property type="component" value="Unassembled WGS sequence"/>
</dbReference>
<accession>A0A1T2L7K4</accession>